<dbReference type="CDD" id="cd01748">
    <property type="entry name" value="GATase1_IGP_Synthase"/>
    <property type="match status" value="1"/>
</dbReference>
<evidence type="ECO:0000256" key="4">
    <source>
        <dbReference type="ARBA" id="ARBA00022801"/>
    </source>
</evidence>
<comment type="pathway">
    <text evidence="1 10">Amino-acid biosynthesis; L-histidine biosynthesis; L-histidine from 5-phospho-alpha-D-ribose 1-diphosphate: step 5/9.</text>
</comment>
<dbReference type="GO" id="GO:0005737">
    <property type="term" value="C:cytoplasm"/>
    <property type="evidence" value="ECO:0007669"/>
    <property type="project" value="UniProtKB-SubCell"/>
</dbReference>
<evidence type="ECO:0000256" key="2">
    <source>
        <dbReference type="ARBA" id="ARBA00011152"/>
    </source>
</evidence>
<feature type="domain" description="Glutamine amidotransferase" evidence="12">
    <location>
        <begin position="5"/>
        <end position="205"/>
    </location>
</feature>
<comment type="caution">
    <text evidence="13">The sequence shown here is derived from an EMBL/GenBank/DDBJ whole genome shotgun (WGS) entry which is preliminary data.</text>
</comment>
<keyword evidence="6 10" id="KW-0368">Histidine biosynthesis</keyword>
<dbReference type="InterPro" id="IPR017926">
    <property type="entry name" value="GATASE"/>
</dbReference>
<dbReference type="InterPro" id="IPR010139">
    <property type="entry name" value="Imidazole-glycPsynth_HisH"/>
</dbReference>
<feature type="active site" evidence="10 11">
    <location>
        <position position="189"/>
    </location>
</feature>
<evidence type="ECO:0000256" key="5">
    <source>
        <dbReference type="ARBA" id="ARBA00022962"/>
    </source>
</evidence>
<evidence type="ECO:0000313" key="13">
    <source>
        <dbReference type="EMBL" id="NYZ67613.1"/>
    </source>
</evidence>
<dbReference type="PROSITE" id="PS51273">
    <property type="entry name" value="GATASE_TYPE_1"/>
    <property type="match status" value="1"/>
</dbReference>
<reference evidence="13 14" key="1">
    <citation type="submission" date="2020-07" db="EMBL/GenBank/DDBJ databases">
        <title>Endozoicomonas sp. nov., isolated from sediment.</title>
        <authorList>
            <person name="Gu T."/>
        </authorList>
    </citation>
    <scope>NUCLEOTIDE SEQUENCE [LARGE SCALE GENOMIC DNA]</scope>
    <source>
        <strain evidence="13 14">SM1973</strain>
    </source>
</reference>
<dbReference type="Proteomes" id="UP000569732">
    <property type="component" value="Unassembled WGS sequence"/>
</dbReference>
<dbReference type="EMBL" id="JACCKB010000027">
    <property type="protein sequence ID" value="NYZ67613.1"/>
    <property type="molecule type" value="Genomic_DNA"/>
</dbReference>
<name>A0A853I2J3_9GAMM</name>
<dbReference type="SUPFAM" id="SSF52317">
    <property type="entry name" value="Class I glutamine amidotransferase-like"/>
    <property type="match status" value="1"/>
</dbReference>
<evidence type="ECO:0000259" key="12">
    <source>
        <dbReference type="Pfam" id="PF00117"/>
    </source>
</evidence>
<accession>A0A853I2J3</accession>
<keyword evidence="10" id="KW-0963">Cytoplasm</keyword>
<dbReference type="GO" id="GO:0016829">
    <property type="term" value="F:lyase activity"/>
    <property type="evidence" value="ECO:0007669"/>
    <property type="project" value="UniProtKB-KW"/>
</dbReference>
<protein>
    <recommendedName>
        <fullName evidence="10">Imidazole glycerol phosphate synthase subunit HisH</fullName>
        <ecNumber evidence="10">4.3.2.10</ecNumber>
    </recommendedName>
    <alternativeName>
        <fullName evidence="10">IGP synthase glutaminase subunit</fullName>
        <ecNumber evidence="10">3.5.1.2</ecNumber>
    </alternativeName>
    <alternativeName>
        <fullName evidence="10">IGP synthase subunit HisH</fullName>
    </alternativeName>
    <alternativeName>
        <fullName evidence="10">ImGP synthase subunit HisH</fullName>
        <shortName evidence="10">IGPS subunit HisH</shortName>
    </alternativeName>
</protein>
<evidence type="ECO:0000256" key="6">
    <source>
        <dbReference type="ARBA" id="ARBA00023102"/>
    </source>
</evidence>
<keyword evidence="5 10" id="KW-0315">Glutamine amidotransferase</keyword>
<dbReference type="GO" id="GO:0000107">
    <property type="term" value="F:imidazoleglycerol-phosphate synthase activity"/>
    <property type="evidence" value="ECO:0007669"/>
    <property type="project" value="UniProtKB-UniRule"/>
</dbReference>
<evidence type="ECO:0000256" key="1">
    <source>
        <dbReference type="ARBA" id="ARBA00005091"/>
    </source>
</evidence>
<dbReference type="NCBIfam" id="TIGR01855">
    <property type="entry name" value="IMP_synth_hisH"/>
    <property type="match status" value="1"/>
</dbReference>
<keyword evidence="3 10" id="KW-0028">Amino-acid biosynthesis</keyword>
<dbReference type="EC" id="4.3.2.10" evidence="10"/>
<keyword evidence="14" id="KW-1185">Reference proteome</keyword>
<dbReference type="GO" id="GO:0004359">
    <property type="term" value="F:glutaminase activity"/>
    <property type="evidence" value="ECO:0007669"/>
    <property type="project" value="UniProtKB-EC"/>
</dbReference>
<evidence type="ECO:0000256" key="11">
    <source>
        <dbReference type="PIRSR" id="PIRSR000495-1"/>
    </source>
</evidence>
<dbReference type="GO" id="GO:0000105">
    <property type="term" value="P:L-histidine biosynthetic process"/>
    <property type="evidence" value="ECO:0007669"/>
    <property type="project" value="UniProtKB-UniRule"/>
</dbReference>
<dbReference type="EC" id="3.5.1.2" evidence="10"/>
<organism evidence="13 14">
    <name type="scientific">Spartinivicinus marinus</name>
    <dbReference type="NCBI Taxonomy" id="2994442"/>
    <lineage>
        <taxon>Bacteria</taxon>
        <taxon>Pseudomonadati</taxon>
        <taxon>Pseudomonadota</taxon>
        <taxon>Gammaproteobacteria</taxon>
        <taxon>Oceanospirillales</taxon>
        <taxon>Zooshikellaceae</taxon>
        <taxon>Spartinivicinus</taxon>
    </lineage>
</organism>
<dbReference type="Gene3D" id="3.40.50.880">
    <property type="match status" value="1"/>
</dbReference>
<dbReference type="PIRSF" id="PIRSF000495">
    <property type="entry name" value="Amidotransf_hisH"/>
    <property type="match status" value="1"/>
</dbReference>
<dbReference type="HAMAP" id="MF_00278">
    <property type="entry name" value="HisH"/>
    <property type="match status" value="1"/>
</dbReference>
<feature type="active site" evidence="10 11">
    <location>
        <position position="191"/>
    </location>
</feature>
<comment type="subcellular location">
    <subcellularLocation>
        <location evidence="10">Cytoplasm</location>
    </subcellularLocation>
</comment>
<comment type="catalytic activity">
    <reaction evidence="9 10">
        <text>L-glutamine + H2O = L-glutamate + NH4(+)</text>
        <dbReference type="Rhea" id="RHEA:15889"/>
        <dbReference type="ChEBI" id="CHEBI:15377"/>
        <dbReference type="ChEBI" id="CHEBI:28938"/>
        <dbReference type="ChEBI" id="CHEBI:29985"/>
        <dbReference type="ChEBI" id="CHEBI:58359"/>
        <dbReference type="EC" id="3.5.1.2"/>
    </reaction>
</comment>
<feature type="active site" description="Nucleophile" evidence="10 11">
    <location>
        <position position="81"/>
    </location>
</feature>
<gene>
    <name evidence="10 13" type="primary">hisH</name>
    <name evidence="13" type="ORF">H0A36_16495</name>
</gene>
<dbReference type="UniPathway" id="UPA00031">
    <property type="reaction ID" value="UER00010"/>
</dbReference>
<evidence type="ECO:0000256" key="10">
    <source>
        <dbReference type="HAMAP-Rule" id="MF_00278"/>
    </source>
</evidence>
<keyword evidence="7 10" id="KW-0456">Lyase</keyword>
<keyword evidence="4 10" id="KW-0378">Hydrolase</keyword>
<dbReference type="Pfam" id="PF00117">
    <property type="entry name" value="GATase"/>
    <property type="match status" value="1"/>
</dbReference>
<proteinExistence type="inferred from homology"/>
<evidence type="ECO:0000256" key="8">
    <source>
        <dbReference type="ARBA" id="ARBA00047838"/>
    </source>
</evidence>
<dbReference type="PANTHER" id="PTHR42701:SF1">
    <property type="entry name" value="IMIDAZOLE GLYCEROL PHOSPHATE SYNTHASE SUBUNIT HISH"/>
    <property type="match status" value="1"/>
</dbReference>
<evidence type="ECO:0000256" key="3">
    <source>
        <dbReference type="ARBA" id="ARBA00022605"/>
    </source>
</evidence>
<evidence type="ECO:0000313" key="14">
    <source>
        <dbReference type="Proteomes" id="UP000569732"/>
    </source>
</evidence>
<dbReference type="PANTHER" id="PTHR42701">
    <property type="entry name" value="IMIDAZOLE GLYCEROL PHOSPHATE SYNTHASE SUBUNIT HISH"/>
    <property type="match status" value="1"/>
</dbReference>
<dbReference type="AlphaFoldDB" id="A0A853I2J3"/>
<sequence length="208" mass="23098">MKPMIIDYGVGNLTSVKSAIERCGYEIFISNDVSDLLKASHVILPGVGAFSAAMNSLKENGWVEALEDEIIKYQVPLLGICLGMQLLASTSEEGVLEDKIKGLDYIPGEVKKLKPKCNKERVPHVGWSEVQFASKPDIFSNIKNNTDFYFVHSYHFKPESEKHIVSTTEYCGGFCSAVSKDSIFGVQFHPEKSSKNGLNILTNFLEIK</sequence>
<comment type="subunit">
    <text evidence="2 10">Heterodimer of HisH and HisF.</text>
</comment>
<comment type="catalytic activity">
    <reaction evidence="8 10">
        <text>5-[(5-phospho-1-deoxy-D-ribulos-1-ylimino)methylamino]-1-(5-phospho-beta-D-ribosyl)imidazole-4-carboxamide + L-glutamine = D-erythro-1-(imidazol-4-yl)glycerol 3-phosphate + 5-amino-1-(5-phospho-beta-D-ribosyl)imidazole-4-carboxamide + L-glutamate + H(+)</text>
        <dbReference type="Rhea" id="RHEA:24793"/>
        <dbReference type="ChEBI" id="CHEBI:15378"/>
        <dbReference type="ChEBI" id="CHEBI:29985"/>
        <dbReference type="ChEBI" id="CHEBI:58278"/>
        <dbReference type="ChEBI" id="CHEBI:58359"/>
        <dbReference type="ChEBI" id="CHEBI:58475"/>
        <dbReference type="ChEBI" id="CHEBI:58525"/>
        <dbReference type="EC" id="4.3.2.10"/>
    </reaction>
</comment>
<comment type="function">
    <text evidence="10">IGPS catalyzes the conversion of PRFAR and glutamine to IGP, AICAR and glutamate. The HisH subunit catalyzes the hydrolysis of glutamine to glutamate and ammonia as part of the synthesis of IGP and AICAR. The resulting ammonia molecule is channeled to the active site of HisF.</text>
</comment>
<dbReference type="InterPro" id="IPR029062">
    <property type="entry name" value="Class_I_gatase-like"/>
</dbReference>
<evidence type="ECO:0000256" key="9">
    <source>
        <dbReference type="ARBA" id="ARBA00049534"/>
    </source>
</evidence>
<evidence type="ECO:0000256" key="7">
    <source>
        <dbReference type="ARBA" id="ARBA00023239"/>
    </source>
</evidence>